<proteinExistence type="predicted"/>
<gene>
    <name evidence="1" type="ORF">P5673_012924</name>
</gene>
<keyword evidence="2" id="KW-1185">Reference proteome</keyword>
<name>A0AAD9QM80_ACRCE</name>
<dbReference type="Proteomes" id="UP001249851">
    <property type="component" value="Unassembled WGS sequence"/>
</dbReference>
<comment type="caution">
    <text evidence="1">The sequence shown here is derived from an EMBL/GenBank/DDBJ whole genome shotgun (WGS) entry which is preliminary data.</text>
</comment>
<protein>
    <submittedName>
        <fullName evidence="1">Uncharacterized protein</fullName>
    </submittedName>
</protein>
<evidence type="ECO:0000313" key="1">
    <source>
        <dbReference type="EMBL" id="KAK2563909.1"/>
    </source>
</evidence>
<dbReference type="EMBL" id="JARQWQ010000024">
    <property type="protein sequence ID" value="KAK2563909.1"/>
    <property type="molecule type" value="Genomic_DNA"/>
</dbReference>
<accession>A0AAD9QM80</accession>
<dbReference type="AlphaFoldDB" id="A0AAD9QM80"/>
<sequence length="156" mass="17836">MDIEEDINHTIAPNKTEFRGVKTERDITDDTKDSIVVKPKKLQAVSPKIHLRSIIVTIVTGIFSTETSRSAKARFRRNPLTTVRRALFLRKMATSVILPRTEIAQITLRKTTSKTKFMFSAILKTASIHRDVSWTIKLRTRTSIDPQKLTCKKTQN</sequence>
<evidence type="ECO:0000313" key="2">
    <source>
        <dbReference type="Proteomes" id="UP001249851"/>
    </source>
</evidence>
<organism evidence="1 2">
    <name type="scientific">Acropora cervicornis</name>
    <name type="common">Staghorn coral</name>
    <dbReference type="NCBI Taxonomy" id="6130"/>
    <lineage>
        <taxon>Eukaryota</taxon>
        <taxon>Metazoa</taxon>
        <taxon>Cnidaria</taxon>
        <taxon>Anthozoa</taxon>
        <taxon>Hexacorallia</taxon>
        <taxon>Scleractinia</taxon>
        <taxon>Astrocoeniina</taxon>
        <taxon>Acroporidae</taxon>
        <taxon>Acropora</taxon>
    </lineage>
</organism>
<reference evidence="1" key="2">
    <citation type="journal article" date="2023" name="Science">
        <title>Genomic signatures of disease resistance in endangered staghorn corals.</title>
        <authorList>
            <person name="Vollmer S.V."/>
            <person name="Selwyn J.D."/>
            <person name="Despard B.A."/>
            <person name="Roesel C.L."/>
        </authorList>
    </citation>
    <scope>NUCLEOTIDE SEQUENCE</scope>
    <source>
        <strain evidence="1">K2</strain>
    </source>
</reference>
<reference evidence="1" key="1">
    <citation type="journal article" date="2023" name="G3 (Bethesda)">
        <title>Whole genome assembly and annotation of the endangered Caribbean coral Acropora cervicornis.</title>
        <authorList>
            <person name="Selwyn J.D."/>
            <person name="Vollmer S.V."/>
        </authorList>
    </citation>
    <scope>NUCLEOTIDE SEQUENCE</scope>
    <source>
        <strain evidence="1">K2</strain>
    </source>
</reference>